<accession>A0AAX4IZ75</accession>
<organism evidence="1 2">
    <name type="scientific">Colletotrichum destructivum</name>
    <dbReference type="NCBI Taxonomy" id="34406"/>
    <lineage>
        <taxon>Eukaryota</taxon>
        <taxon>Fungi</taxon>
        <taxon>Dikarya</taxon>
        <taxon>Ascomycota</taxon>
        <taxon>Pezizomycotina</taxon>
        <taxon>Sordariomycetes</taxon>
        <taxon>Hypocreomycetidae</taxon>
        <taxon>Glomerellales</taxon>
        <taxon>Glomerellaceae</taxon>
        <taxon>Colletotrichum</taxon>
        <taxon>Colletotrichum destructivum species complex</taxon>
    </lineage>
</organism>
<reference evidence="2" key="1">
    <citation type="journal article" date="2023" name="bioRxiv">
        <title>Complete genome of the Medicago anthracnose fungus, Colletotrichum destructivum, reveals a mini-chromosome-like region within a core chromosome.</title>
        <authorList>
            <person name="Lapalu N."/>
            <person name="Simon A."/>
            <person name="Lu A."/>
            <person name="Plaumann P.-L."/>
            <person name="Amselem J."/>
            <person name="Pigne S."/>
            <person name="Auger A."/>
            <person name="Koch C."/>
            <person name="Dallery J.-F."/>
            <person name="O'Connell R.J."/>
        </authorList>
    </citation>
    <scope>NUCLEOTIDE SEQUENCE [LARGE SCALE GENOMIC DNA]</scope>
    <source>
        <strain evidence="2">CBS 520.97</strain>
    </source>
</reference>
<proteinExistence type="predicted"/>
<dbReference type="RefSeq" id="XP_062785805.1">
    <property type="nucleotide sequence ID" value="XM_062929754.1"/>
</dbReference>
<sequence>MAGRPARLKSSQHTLWLFIASSDQLALFRVPLLADHPSFDAFTVKSLVPQLNAMYLSTQAAVDRDVELNESCTQDTAVLAGCFAWLCWWYQELSDRQIPLHFSTHQPISRPHSQFLISLAVARIVSSKIARTRSSVTRGAVPSAVHWHLADSQLHTLSGSFAALAKPRTFFDGEENRSSTPIAFVLVVLTVTATATKTTPIHSANI</sequence>
<evidence type="ECO:0000313" key="1">
    <source>
        <dbReference type="EMBL" id="WQF88584.1"/>
    </source>
</evidence>
<dbReference type="EMBL" id="CP137313">
    <property type="protein sequence ID" value="WQF88584.1"/>
    <property type="molecule type" value="Genomic_DNA"/>
</dbReference>
<dbReference type="GeneID" id="87950098"/>
<name>A0AAX4IZ75_9PEZI</name>
<protein>
    <submittedName>
        <fullName evidence="1">Uncharacterized protein</fullName>
    </submittedName>
</protein>
<dbReference type="Proteomes" id="UP001322277">
    <property type="component" value="Chromosome 9"/>
</dbReference>
<evidence type="ECO:0000313" key="2">
    <source>
        <dbReference type="Proteomes" id="UP001322277"/>
    </source>
</evidence>
<keyword evidence="2" id="KW-1185">Reference proteome</keyword>
<dbReference type="AlphaFoldDB" id="A0AAX4IZ75"/>
<gene>
    <name evidence="1" type="ORF">CDEST_13598</name>
</gene>
<dbReference type="KEGG" id="cdet:87950098"/>